<keyword evidence="2" id="KW-0012">Acyltransferase</keyword>
<dbReference type="Pfam" id="PF13302">
    <property type="entry name" value="Acetyltransf_3"/>
    <property type="match status" value="1"/>
</dbReference>
<reference evidence="5 6" key="1">
    <citation type="submission" date="2018-05" db="EMBL/GenBank/DDBJ databases">
        <title>Streptomyces venezuelae.</title>
        <authorList>
            <person name="Kim W."/>
            <person name="Lee N."/>
            <person name="Cho B.-K."/>
        </authorList>
    </citation>
    <scope>NUCLEOTIDE SEQUENCE [LARGE SCALE GENOMIC DNA]</scope>
    <source>
        <strain evidence="5 6">ATCC 15068</strain>
    </source>
</reference>
<gene>
    <name evidence="5" type="ORF">DEJ46_17070</name>
</gene>
<dbReference type="Gene3D" id="3.40.630.30">
    <property type="match status" value="1"/>
</dbReference>
<sequence>MERTVPSACGRLVLRELVGDDVSAVHGVYGSEAATEHLSFPPRSLGEVRGIVERSMVSARVVPREEYALGVVERDTGVLVGFGRLAVDPHQQRAATMGFALRPESWGVGYGRETVGLLLALAFGELDLHRVWAARAPLNTASARTLLAAGFVEEGRIRGHVHVRGAWRDSITYGILREEWEGLGPRWGITPR</sequence>
<protein>
    <submittedName>
        <fullName evidence="5">GNAT family N-acetyltransferase</fullName>
    </submittedName>
</protein>
<dbReference type="PANTHER" id="PTHR43792:SF8">
    <property type="entry name" value="[RIBOSOMAL PROTEIN US5]-ALANINE N-ACETYLTRANSFERASE"/>
    <property type="match status" value="1"/>
</dbReference>
<accession>A0A5P2AWQ7</accession>
<dbReference type="InterPro" id="IPR051531">
    <property type="entry name" value="N-acetyltransferase"/>
</dbReference>
<dbReference type="AlphaFoldDB" id="A0A5P2AWQ7"/>
<evidence type="ECO:0000313" key="5">
    <source>
        <dbReference type="EMBL" id="QES20619.1"/>
    </source>
</evidence>
<dbReference type="EMBL" id="CP029194">
    <property type="protein sequence ID" value="QES20619.1"/>
    <property type="molecule type" value="Genomic_DNA"/>
</dbReference>
<evidence type="ECO:0000256" key="1">
    <source>
        <dbReference type="ARBA" id="ARBA00022679"/>
    </source>
</evidence>
<dbReference type="InterPro" id="IPR000182">
    <property type="entry name" value="GNAT_dom"/>
</dbReference>
<feature type="domain" description="N-acetyltransferase" evidence="4">
    <location>
        <begin position="12"/>
        <end position="174"/>
    </location>
</feature>
<dbReference type="RefSeq" id="WP_150267436.1">
    <property type="nucleotide sequence ID" value="NZ_CP029194.1"/>
</dbReference>
<evidence type="ECO:0000313" key="6">
    <source>
        <dbReference type="Proteomes" id="UP000324106"/>
    </source>
</evidence>
<evidence type="ECO:0000259" key="4">
    <source>
        <dbReference type="PROSITE" id="PS51186"/>
    </source>
</evidence>
<dbReference type="SUPFAM" id="SSF55729">
    <property type="entry name" value="Acyl-CoA N-acyltransferases (Nat)"/>
    <property type="match status" value="1"/>
</dbReference>
<organism evidence="5 6">
    <name type="scientific">Streptomyces venezuelae</name>
    <dbReference type="NCBI Taxonomy" id="54571"/>
    <lineage>
        <taxon>Bacteria</taxon>
        <taxon>Bacillati</taxon>
        <taxon>Actinomycetota</taxon>
        <taxon>Actinomycetes</taxon>
        <taxon>Kitasatosporales</taxon>
        <taxon>Streptomycetaceae</taxon>
        <taxon>Streptomyces</taxon>
    </lineage>
</organism>
<name>A0A5P2AWQ7_STRVZ</name>
<dbReference type="GO" id="GO:0016747">
    <property type="term" value="F:acyltransferase activity, transferring groups other than amino-acyl groups"/>
    <property type="evidence" value="ECO:0007669"/>
    <property type="project" value="InterPro"/>
</dbReference>
<dbReference type="OrthoDB" id="9132139at2"/>
<dbReference type="PANTHER" id="PTHR43792">
    <property type="entry name" value="GNAT FAMILY, PUTATIVE (AFU_ORTHOLOGUE AFUA_3G00765)-RELATED-RELATED"/>
    <property type="match status" value="1"/>
</dbReference>
<comment type="similarity">
    <text evidence="3">Belongs to the acetyltransferase family. RimJ subfamily.</text>
</comment>
<keyword evidence="1 5" id="KW-0808">Transferase</keyword>
<evidence type="ECO:0000256" key="3">
    <source>
        <dbReference type="ARBA" id="ARBA00038502"/>
    </source>
</evidence>
<proteinExistence type="inferred from homology"/>
<evidence type="ECO:0000256" key="2">
    <source>
        <dbReference type="ARBA" id="ARBA00023315"/>
    </source>
</evidence>
<dbReference type="Proteomes" id="UP000324106">
    <property type="component" value="Chromosome"/>
</dbReference>
<dbReference type="InterPro" id="IPR016181">
    <property type="entry name" value="Acyl_CoA_acyltransferase"/>
</dbReference>
<dbReference type="PROSITE" id="PS51186">
    <property type="entry name" value="GNAT"/>
    <property type="match status" value="1"/>
</dbReference>